<keyword evidence="1" id="KW-1185">Reference proteome</keyword>
<evidence type="ECO:0000313" key="2">
    <source>
        <dbReference type="WBParaSite" id="nRc.2.0.1.t26270-RA"/>
    </source>
</evidence>
<organism evidence="1 2">
    <name type="scientific">Romanomermis culicivorax</name>
    <name type="common">Nematode worm</name>
    <dbReference type="NCBI Taxonomy" id="13658"/>
    <lineage>
        <taxon>Eukaryota</taxon>
        <taxon>Metazoa</taxon>
        <taxon>Ecdysozoa</taxon>
        <taxon>Nematoda</taxon>
        <taxon>Enoplea</taxon>
        <taxon>Dorylaimia</taxon>
        <taxon>Mermithida</taxon>
        <taxon>Mermithoidea</taxon>
        <taxon>Mermithidae</taxon>
        <taxon>Romanomermis</taxon>
    </lineage>
</organism>
<accession>A0A915JJD9</accession>
<evidence type="ECO:0000313" key="1">
    <source>
        <dbReference type="Proteomes" id="UP000887565"/>
    </source>
</evidence>
<dbReference type="Proteomes" id="UP000887565">
    <property type="component" value="Unplaced"/>
</dbReference>
<dbReference type="AlphaFoldDB" id="A0A915JJD9"/>
<dbReference type="WBParaSite" id="nRc.2.0.1.t26270-RA">
    <property type="protein sequence ID" value="nRc.2.0.1.t26270-RA"/>
    <property type="gene ID" value="nRc.2.0.1.g26270"/>
</dbReference>
<name>A0A915JJD9_ROMCU</name>
<protein>
    <submittedName>
        <fullName evidence="2">Uncharacterized protein</fullName>
    </submittedName>
</protein>
<proteinExistence type="predicted"/>
<sequence>HCSTSVGKAVRRNSTFTIGDGPAHGSRCLTYGSRCPTYGSAIGTAFEKFDTVIDAVDGCPNHRRSPTLPALPKIRSAQGYGLPKSKFDIAW</sequence>
<reference evidence="2" key="1">
    <citation type="submission" date="2022-11" db="UniProtKB">
        <authorList>
            <consortium name="WormBaseParasite"/>
        </authorList>
    </citation>
    <scope>IDENTIFICATION</scope>
</reference>